<reference evidence="12" key="1">
    <citation type="submission" date="2020-07" db="EMBL/GenBank/DDBJ databases">
        <title>Huge and variable diversity of episymbiotic CPR bacteria and DPANN archaea in groundwater ecosystems.</title>
        <authorList>
            <person name="He C.Y."/>
            <person name="Keren R."/>
            <person name="Whittaker M."/>
            <person name="Farag I.F."/>
            <person name="Doudna J."/>
            <person name="Cate J.H.D."/>
            <person name="Banfield J.F."/>
        </authorList>
    </citation>
    <scope>NUCLEOTIDE SEQUENCE</scope>
    <source>
        <strain evidence="12">NC_groundwater_672_Ag_B-0.1um_62_36</strain>
    </source>
</reference>
<dbReference type="Pfam" id="PF08544">
    <property type="entry name" value="GHMP_kinases_C"/>
    <property type="match status" value="1"/>
</dbReference>
<dbReference type="PANTHER" id="PTHR43527">
    <property type="entry name" value="4-DIPHOSPHOCYTIDYL-2-C-METHYL-D-ERYTHRITOL KINASE, CHLOROPLASTIC"/>
    <property type="match status" value="1"/>
</dbReference>
<dbReference type="HAMAP" id="MF_00061">
    <property type="entry name" value="IspE"/>
    <property type="match status" value="1"/>
</dbReference>
<dbReference type="Pfam" id="PF00288">
    <property type="entry name" value="GHMP_kinases_N"/>
    <property type="match status" value="1"/>
</dbReference>
<gene>
    <name evidence="9 12" type="primary">ispE</name>
    <name evidence="12" type="ORF">HYY20_08220</name>
</gene>
<dbReference type="GO" id="GO:0019288">
    <property type="term" value="P:isopentenyl diphosphate biosynthetic process, methylerythritol 4-phosphate pathway"/>
    <property type="evidence" value="ECO:0007669"/>
    <property type="project" value="UniProtKB-UniRule"/>
</dbReference>
<comment type="function">
    <text evidence="9">Catalyzes the phosphorylation of the position 2 hydroxy group of 4-diphosphocytidyl-2C-methyl-D-erythritol.</text>
</comment>
<feature type="active site" evidence="9">
    <location>
        <position position="138"/>
    </location>
</feature>
<feature type="binding site" evidence="9">
    <location>
        <begin position="96"/>
        <end position="106"/>
    </location>
    <ligand>
        <name>ATP</name>
        <dbReference type="ChEBI" id="CHEBI:30616"/>
    </ligand>
</feature>
<keyword evidence="5 9" id="KW-0547">Nucleotide-binding</keyword>
<dbReference type="InterPro" id="IPR014721">
    <property type="entry name" value="Ribsml_uS5_D2-typ_fold_subgr"/>
</dbReference>
<evidence type="ECO:0000256" key="1">
    <source>
        <dbReference type="ARBA" id="ARBA00009684"/>
    </source>
</evidence>
<evidence type="ECO:0000259" key="11">
    <source>
        <dbReference type="Pfam" id="PF08544"/>
    </source>
</evidence>
<protein>
    <recommendedName>
        <fullName evidence="3 9">4-diphosphocytidyl-2-C-methyl-D-erythritol kinase</fullName>
        <shortName evidence="9">CMK</shortName>
        <ecNumber evidence="2 9">2.7.1.148</ecNumber>
    </recommendedName>
    <alternativeName>
        <fullName evidence="8 9">4-(cytidine-5'-diphospho)-2-C-methyl-D-erythritol kinase</fullName>
    </alternativeName>
</protein>
<dbReference type="GO" id="GO:0050515">
    <property type="term" value="F:4-(cytidine 5'-diphospho)-2-C-methyl-D-erythritol kinase activity"/>
    <property type="evidence" value="ECO:0007669"/>
    <property type="project" value="UniProtKB-UniRule"/>
</dbReference>
<dbReference type="PANTHER" id="PTHR43527:SF2">
    <property type="entry name" value="4-DIPHOSPHOCYTIDYL-2-C-METHYL-D-ERYTHRITOL KINASE, CHLOROPLASTIC"/>
    <property type="match status" value="1"/>
</dbReference>
<dbReference type="Gene3D" id="3.30.230.10">
    <property type="match status" value="1"/>
</dbReference>
<comment type="pathway">
    <text evidence="9">Isoprenoid biosynthesis; isopentenyl diphosphate biosynthesis via DXP pathway; isopentenyl diphosphate from 1-deoxy-D-xylulose 5-phosphate: step 3/6.</text>
</comment>
<accession>A0A932CNW9</accession>
<evidence type="ECO:0000256" key="5">
    <source>
        <dbReference type="ARBA" id="ARBA00022741"/>
    </source>
</evidence>
<evidence type="ECO:0000256" key="8">
    <source>
        <dbReference type="ARBA" id="ARBA00032554"/>
    </source>
</evidence>
<keyword evidence="7 9" id="KW-0067">ATP-binding</keyword>
<keyword evidence="6 9" id="KW-0418">Kinase</keyword>
<feature type="domain" description="GHMP kinase C-terminal" evidence="11">
    <location>
        <begin position="239"/>
        <end position="296"/>
    </location>
</feature>
<dbReference type="GO" id="GO:0016114">
    <property type="term" value="P:terpenoid biosynthetic process"/>
    <property type="evidence" value="ECO:0007669"/>
    <property type="project" value="UniProtKB-UniRule"/>
</dbReference>
<evidence type="ECO:0000313" key="12">
    <source>
        <dbReference type="EMBL" id="MBI2876851.1"/>
    </source>
</evidence>
<dbReference type="InterPro" id="IPR020568">
    <property type="entry name" value="Ribosomal_Su5_D2-typ_SF"/>
</dbReference>
<evidence type="ECO:0000256" key="6">
    <source>
        <dbReference type="ARBA" id="ARBA00022777"/>
    </source>
</evidence>
<keyword evidence="9" id="KW-0414">Isoprene biosynthesis</keyword>
<evidence type="ECO:0000256" key="7">
    <source>
        <dbReference type="ARBA" id="ARBA00022840"/>
    </source>
</evidence>
<comment type="caution">
    <text evidence="12">The sequence shown here is derived from an EMBL/GenBank/DDBJ whole genome shotgun (WGS) entry which is preliminary data.</text>
</comment>
<feature type="domain" description="GHMP kinase N-terminal" evidence="10">
    <location>
        <begin position="68"/>
        <end position="144"/>
    </location>
</feature>
<evidence type="ECO:0000256" key="4">
    <source>
        <dbReference type="ARBA" id="ARBA00022679"/>
    </source>
</evidence>
<dbReference type="Proteomes" id="UP000769766">
    <property type="component" value="Unassembled WGS sequence"/>
</dbReference>
<proteinExistence type="inferred from homology"/>
<sequence>MSPKRIILFPPAKVNLGLQVLAPRPDGYHEVQTIYQMIDLKDHLTLEARPQGIELVCDHPGLSMPTDNLAYRAAQLLAERAQVTVGARITLEKQIPLGAGLGGGSSNAAAALWGLNRLWEVDLDQPALLELAGRLGSDVPFFLFAPRSYATGRGELLERLPSSHQLWWVLLYPNFPISTAWAYAAYDQFYRATLPGLESDEGVPWQMADSRPQEGAREMATLRTLLEGGREAVVGPHLWNSLEAPVGAIYPAIFEMKRALLAQGATGTLMSGSGSTVFGLFPSRSEAEAAQRALSQERDWSCFSGGTILDLGEVYWSER</sequence>
<evidence type="ECO:0000259" key="10">
    <source>
        <dbReference type="Pfam" id="PF00288"/>
    </source>
</evidence>
<dbReference type="AlphaFoldDB" id="A0A932CNW9"/>
<dbReference type="EMBL" id="JACPRF010000247">
    <property type="protein sequence ID" value="MBI2876851.1"/>
    <property type="molecule type" value="Genomic_DNA"/>
</dbReference>
<dbReference type="GO" id="GO:0005524">
    <property type="term" value="F:ATP binding"/>
    <property type="evidence" value="ECO:0007669"/>
    <property type="project" value="UniProtKB-UniRule"/>
</dbReference>
<comment type="catalytic activity">
    <reaction evidence="9">
        <text>4-CDP-2-C-methyl-D-erythritol + ATP = 4-CDP-2-C-methyl-D-erythritol 2-phosphate + ADP + H(+)</text>
        <dbReference type="Rhea" id="RHEA:18437"/>
        <dbReference type="ChEBI" id="CHEBI:15378"/>
        <dbReference type="ChEBI" id="CHEBI:30616"/>
        <dbReference type="ChEBI" id="CHEBI:57823"/>
        <dbReference type="ChEBI" id="CHEBI:57919"/>
        <dbReference type="ChEBI" id="CHEBI:456216"/>
        <dbReference type="EC" id="2.7.1.148"/>
    </reaction>
</comment>
<dbReference type="SUPFAM" id="SSF55060">
    <property type="entry name" value="GHMP Kinase, C-terminal domain"/>
    <property type="match status" value="1"/>
</dbReference>
<dbReference type="EC" id="2.7.1.148" evidence="2 9"/>
<dbReference type="NCBIfam" id="TIGR00154">
    <property type="entry name" value="ispE"/>
    <property type="match status" value="1"/>
</dbReference>
<dbReference type="PIRSF" id="PIRSF010376">
    <property type="entry name" value="IspE"/>
    <property type="match status" value="1"/>
</dbReference>
<dbReference type="SUPFAM" id="SSF54211">
    <property type="entry name" value="Ribosomal protein S5 domain 2-like"/>
    <property type="match status" value="1"/>
</dbReference>
<evidence type="ECO:0000256" key="2">
    <source>
        <dbReference type="ARBA" id="ARBA00012052"/>
    </source>
</evidence>
<evidence type="ECO:0000256" key="3">
    <source>
        <dbReference type="ARBA" id="ARBA00017473"/>
    </source>
</evidence>
<organism evidence="12 13">
    <name type="scientific">Tectimicrobiota bacterium</name>
    <dbReference type="NCBI Taxonomy" id="2528274"/>
    <lineage>
        <taxon>Bacteria</taxon>
        <taxon>Pseudomonadati</taxon>
        <taxon>Nitrospinota/Tectimicrobiota group</taxon>
        <taxon>Candidatus Tectimicrobiota</taxon>
    </lineage>
</organism>
<evidence type="ECO:0000313" key="13">
    <source>
        <dbReference type="Proteomes" id="UP000769766"/>
    </source>
</evidence>
<dbReference type="InterPro" id="IPR004424">
    <property type="entry name" value="IspE"/>
</dbReference>
<dbReference type="Gene3D" id="3.30.70.890">
    <property type="entry name" value="GHMP kinase, C-terminal domain"/>
    <property type="match status" value="1"/>
</dbReference>
<evidence type="ECO:0000256" key="9">
    <source>
        <dbReference type="HAMAP-Rule" id="MF_00061"/>
    </source>
</evidence>
<feature type="active site" evidence="9">
    <location>
        <position position="13"/>
    </location>
</feature>
<keyword evidence="4 9" id="KW-0808">Transferase</keyword>
<dbReference type="InterPro" id="IPR006204">
    <property type="entry name" value="GHMP_kinase_N_dom"/>
</dbReference>
<dbReference type="InterPro" id="IPR013750">
    <property type="entry name" value="GHMP_kinase_C_dom"/>
</dbReference>
<comment type="similarity">
    <text evidence="1 9">Belongs to the GHMP kinase family. IspE subfamily.</text>
</comment>
<name>A0A932CNW9_UNCTE</name>
<dbReference type="InterPro" id="IPR036554">
    <property type="entry name" value="GHMP_kinase_C_sf"/>
</dbReference>